<sequence length="431" mass="48010">MKPNLRGLMAILLWGTLALAAPAPSSSRGRTTMEALLHTNQFLIIGFAGCNITIETNVPTRSCPLYLTTNVTDIDHCSWESVALLSNPSPDSPTPPRILVVGKKNHRTAAYIKELEFPKEVVNGHNFVSSSIFEKSREVSNELHFPSKVKSALYDSDRRTLYLFAGEGKNLKLYEYVYHEDEAIDKTLLTAGLSPSLAYKNLRSTKLYSDPYTKKYYYTVTEQEKGVAEPVIAIKSFPYADFNRFLANDLKENQERSMNFNRDKISVSGGAIFAMIPGKSESHIVLPISNDDKVGIRCNFTRRTHYYQNRNEAVLVVRDWDYCKVRSGEKANFKACQEANTWLNKKPEREPEGEASGASGAPGAPGASEVAEASSTVFHVLLFGGIALVIVLITAVLVFLCVRHSRYDAEQNVKNVQAAYPHIGSELSYDF</sequence>
<name>A0A4V5ZX43_STECR</name>
<proteinExistence type="predicted"/>
<keyword evidence="5" id="KW-1185">Reference proteome</keyword>
<feature type="chain" id="PRO_5020795066" description="Sema domain-containing protein" evidence="3">
    <location>
        <begin position="21"/>
        <end position="431"/>
    </location>
</feature>
<keyword evidence="3" id="KW-0732">Signal</keyword>
<dbReference type="EMBL" id="AZBU02000013">
    <property type="protein sequence ID" value="TKR58385.1"/>
    <property type="molecule type" value="Genomic_DNA"/>
</dbReference>
<evidence type="ECO:0000256" key="2">
    <source>
        <dbReference type="SAM" id="Phobius"/>
    </source>
</evidence>
<feature type="transmembrane region" description="Helical" evidence="2">
    <location>
        <begin position="377"/>
        <end position="402"/>
    </location>
</feature>
<reference evidence="4 5" key="2">
    <citation type="journal article" date="2019" name="G3 (Bethesda)">
        <title>Hybrid Assembly of the Genome of the Entomopathogenic Nematode Steinernema carpocapsae Identifies the X-Chromosome.</title>
        <authorList>
            <person name="Serra L."/>
            <person name="Macchietto M."/>
            <person name="Macias-Munoz A."/>
            <person name="McGill C.J."/>
            <person name="Rodriguez I.M."/>
            <person name="Rodriguez B."/>
            <person name="Murad R."/>
            <person name="Mortazavi A."/>
        </authorList>
    </citation>
    <scope>NUCLEOTIDE SEQUENCE [LARGE SCALE GENOMIC DNA]</scope>
    <source>
        <strain evidence="4 5">ALL</strain>
    </source>
</reference>
<keyword evidence="2" id="KW-0472">Membrane</keyword>
<protein>
    <recommendedName>
        <fullName evidence="6">Sema domain-containing protein</fullName>
    </recommendedName>
</protein>
<evidence type="ECO:0008006" key="6">
    <source>
        <dbReference type="Google" id="ProtNLM"/>
    </source>
</evidence>
<evidence type="ECO:0000313" key="5">
    <source>
        <dbReference type="Proteomes" id="UP000298663"/>
    </source>
</evidence>
<evidence type="ECO:0000256" key="3">
    <source>
        <dbReference type="SAM" id="SignalP"/>
    </source>
</evidence>
<dbReference type="AlphaFoldDB" id="A0A4V5ZX43"/>
<feature type="signal peptide" evidence="3">
    <location>
        <begin position="1"/>
        <end position="20"/>
    </location>
</feature>
<gene>
    <name evidence="4" type="ORF">L596_029837</name>
</gene>
<dbReference type="OrthoDB" id="5801491at2759"/>
<evidence type="ECO:0000313" key="4">
    <source>
        <dbReference type="EMBL" id="TKR58385.1"/>
    </source>
</evidence>
<evidence type="ECO:0000256" key="1">
    <source>
        <dbReference type="SAM" id="MobiDB-lite"/>
    </source>
</evidence>
<organism evidence="4 5">
    <name type="scientific">Steinernema carpocapsae</name>
    <name type="common">Entomopathogenic nematode</name>
    <dbReference type="NCBI Taxonomy" id="34508"/>
    <lineage>
        <taxon>Eukaryota</taxon>
        <taxon>Metazoa</taxon>
        <taxon>Ecdysozoa</taxon>
        <taxon>Nematoda</taxon>
        <taxon>Chromadorea</taxon>
        <taxon>Rhabditida</taxon>
        <taxon>Tylenchina</taxon>
        <taxon>Panagrolaimomorpha</taxon>
        <taxon>Strongyloidoidea</taxon>
        <taxon>Steinernematidae</taxon>
        <taxon>Steinernema</taxon>
    </lineage>
</organism>
<keyword evidence="2" id="KW-1133">Transmembrane helix</keyword>
<feature type="region of interest" description="Disordered" evidence="1">
    <location>
        <begin position="344"/>
        <end position="367"/>
    </location>
</feature>
<keyword evidence="2" id="KW-0812">Transmembrane</keyword>
<comment type="caution">
    <text evidence="4">The sequence shown here is derived from an EMBL/GenBank/DDBJ whole genome shotgun (WGS) entry which is preliminary data.</text>
</comment>
<dbReference type="Proteomes" id="UP000298663">
    <property type="component" value="Unassembled WGS sequence"/>
</dbReference>
<feature type="compositionally biased region" description="Low complexity" evidence="1">
    <location>
        <begin position="354"/>
        <end position="367"/>
    </location>
</feature>
<accession>A0A4V5ZX43</accession>
<reference evidence="4 5" key="1">
    <citation type="journal article" date="2015" name="Genome Biol.">
        <title>Comparative genomics of Steinernema reveals deeply conserved gene regulatory networks.</title>
        <authorList>
            <person name="Dillman A.R."/>
            <person name="Macchietto M."/>
            <person name="Porter C.F."/>
            <person name="Rogers A."/>
            <person name="Williams B."/>
            <person name="Antoshechkin I."/>
            <person name="Lee M.M."/>
            <person name="Goodwin Z."/>
            <person name="Lu X."/>
            <person name="Lewis E.E."/>
            <person name="Goodrich-Blair H."/>
            <person name="Stock S.P."/>
            <person name="Adams B.J."/>
            <person name="Sternberg P.W."/>
            <person name="Mortazavi A."/>
        </authorList>
    </citation>
    <scope>NUCLEOTIDE SEQUENCE [LARGE SCALE GENOMIC DNA]</scope>
    <source>
        <strain evidence="4 5">ALL</strain>
    </source>
</reference>